<sequence length="77" mass="7966">MIVEIALIDAATGETLLDTLVNPGTARVEPEARAVHGISDTELAAAPACAEEVWRGPTVSRPPFHAALSGASACRGW</sequence>
<dbReference type="InterPro" id="IPR012337">
    <property type="entry name" value="RNaseH-like_sf"/>
</dbReference>
<name>A0A5C4JB38_9ACTN</name>
<gene>
    <name evidence="1" type="ORF">ETD83_18085</name>
</gene>
<dbReference type="EMBL" id="VCKW01000085">
    <property type="protein sequence ID" value="TMQ99262.1"/>
    <property type="molecule type" value="Genomic_DNA"/>
</dbReference>
<proteinExistence type="predicted"/>
<reference evidence="1 2" key="1">
    <citation type="submission" date="2019-05" db="EMBL/GenBank/DDBJ databases">
        <title>Draft genome sequence of Actinomadura sp. 14C53.</title>
        <authorList>
            <person name="Saricaoglu S."/>
            <person name="Isik K."/>
        </authorList>
    </citation>
    <scope>NUCLEOTIDE SEQUENCE [LARGE SCALE GENOMIC DNA]</scope>
    <source>
        <strain evidence="1 2">14C53</strain>
    </source>
</reference>
<dbReference type="Gene3D" id="3.30.420.10">
    <property type="entry name" value="Ribonuclease H-like superfamily/Ribonuclease H"/>
    <property type="match status" value="1"/>
</dbReference>
<accession>A0A5C4JB38</accession>
<dbReference type="GO" id="GO:0003676">
    <property type="term" value="F:nucleic acid binding"/>
    <property type="evidence" value="ECO:0007669"/>
    <property type="project" value="InterPro"/>
</dbReference>
<dbReference type="RefSeq" id="WP_138646304.1">
    <property type="nucleotide sequence ID" value="NZ_VCKW01000085.1"/>
</dbReference>
<dbReference type="SUPFAM" id="SSF53098">
    <property type="entry name" value="Ribonuclease H-like"/>
    <property type="match status" value="1"/>
</dbReference>
<dbReference type="AlphaFoldDB" id="A0A5C4JB38"/>
<keyword evidence="2" id="KW-1185">Reference proteome</keyword>
<comment type="caution">
    <text evidence="1">The sequence shown here is derived from an EMBL/GenBank/DDBJ whole genome shotgun (WGS) entry which is preliminary data.</text>
</comment>
<evidence type="ECO:0008006" key="3">
    <source>
        <dbReference type="Google" id="ProtNLM"/>
    </source>
</evidence>
<dbReference type="OrthoDB" id="9803913at2"/>
<evidence type="ECO:0000313" key="1">
    <source>
        <dbReference type="EMBL" id="TMQ99262.1"/>
    </source>
</evidence>
<dbReference type="Proteomes" id="UP000309174">
    <property type="component" value="Unassembled WGS sequence"/>
</dbReference>
<evidence type="ECO:0000313" key="2">
    <source>
        <dbReference type="Proteomes" id="UP000309174"/>
    </source>
</evidence>
<protein>
    <recommendedName>
        <fullName evidence="3">Exonuclease</fullName>
    </recommendedName>
</protein>
<dbReference type="InterPro" id="IPR036397">
    <property type="entry name" value="RNaseH_sf"/>
</dbReference>
<organism evidence="1 2">
    <name type="scientific">Actinomadura soli</name>
    <dbReference type="NCBI Taxonomy" id="2508997"/>
    <lineage>
        <taxon>Bacteria</taxon>
        <taxon>Bacillati</taxon>
        <taxon>Actinomycetota</taxon>
        <taxon>Actinomycetes</taxon>
        <taxon>Streptosporangiales</taxon>
        <taxon>Thermomonosporaceae</taxon>
        <taxon>Actinomadura</taxon>
    </lineage>
</organism>